<dbReference type="SUPFAM" id="SSF140453">
    <property type="entry name" value="EsxAB dimer-like"/>
    <property type="match status" value="1"/>
</dbReference>
<dbReference type="NCBIfam" id="TIGR03930">
    <property type="entry name" value="WXG100_ESAT6"/>
    <property type="match status" value="1"/>
</dbReference>
<dbReference type="KEGG" id="huw:FPZ11_08240"/>
<evidence type="ECO:0000313" key="3">
    <source>
        <dbReference type="Proteomes" id="UP000320216"/>
    </source>
</evidence>
<sequence>MTTYRVDSDQMMAATAAVRGSMSRIQSEVAGLLGQLTGLQGTWSGQASDSFQGVVNQWRATQQQVEASLAAINQALSQAGQHYAEVELTNAKLFAV</sequence>
<organism evidence="2 3">
    <name type="scientific">Humibacter ginsenosidimutans</name>
    <dbReference type="NCBI Taxonomy" id="2599293"/>
    <lineage>
        <taxon>Bacteria</taxon>
        <taxon>Bacillati</taxon>
        <taxon>Actinomycetota</taxon>
        <taxon>Actinomycetes</taxon>
        <taxon>Micrococcales</taxon>
        <taxon>Microbacteriaceae</taxon>
        <taxon>Humibacter</taxon>
    </lineage>
</organism>
<dbReference type="EMBL" id="CP042305">
    <property type="protein sequence ID" value="QDZ14745.1"/>
    <property type="molecule type" value="Genomic_DNA"/>
</dbReference>
<dbReference type="AlphaFoldDB" id="A0A5B8M4N1"/>
<dbReference type="InterPro" id="IPR036689">
    <property type="entry name" value="ESAT-6-like_sf"/>
</dbReference>
<gene>
    <name evidence="2" type="ORF">FPZ11_08240</name>
</gene>
<accession>A0A5B8M4N1</accession>
<dbReference type="InterPro" id="IPR010310">
    <property type="entry name" value="T7SS_ESAT-6-like"/>
</dbReference>
<comment type="similarity">
    <text evidence="1">Belongs to the WXG100 family.</text>
</comment>
<name>A0A5B8M4N1_9MICO</name>
<dbReference type="RefSeq" id="WP_146319927.1">
    <property type="nucleotide sequence ID" value="NZ_CP042305.1"/>
</dbReference>
<proteinExistence type="inferred from homology"/>
<evidence type="ECO:0000256" key="1">
    <source>
        <dbReference type="RuleBase" id="RU362001"/>
    </source>
</evidence>
<evidence type="ECO:0000313" key="2">
    <source>
        <dbReference type="EMBL" id="QDZ14745.1"/>
    </source>
</evidence>
<keyword evidence="3" id="KW-1185">Reference proteome</keyword>
<reference evidence="2 3" key="1">
    <citation type="submission" date="2019-07" db="EMBL/GenBank/DDBJ databases">
        <title>Full genome sequence of Humibacter sp. WJ7-1.</title>
        <authorList>
            <person name="Im W.-T."/>
        </authorList>
    </citation>
    <scope>NUCLEOTIDE SEQUENCE [LARGE SCALE GENOMIC DNA]</scope>
    <source>
        <strain evidence="2 3">WJ7-1</strain>
    </source>
</reference>
<dbReference type="Pfam" id="PF06013">
    <property type="entry name" value="WXG100"/>
    <property type="match status" value="1"/>
</dbReference>
<protein>
    <recommendedName>
        <fullName evidence="1">ESAT-6-like protein</fullName>
    </recommendedName>
</protein>
<dbReference type="Proteomes" id="UP000320216">
    <property type="component" value="Chromosome"/>
</dbReference>
<dbReference type="Gene3D" id="1.10.287.1060">
    <property type="entry name" value="ESAT-6-like"/>
    <property type="match status" value="1"/>
</dbReference>
<dbReference type="OrthoDB" id="4231069at2"/>